<feature type="region of interest" description="Disordered" evidence="1">
    <location>
        <begin position="288"/>
        <end position="347"/>
    </location>
</feature>
<dbReference type="Proteomes" id="UP000612055">
    <property type="component" value="Unassembled WGS sequence"/>
</dbReference>
<protein>
    <recommendedName>
        <fullName evidence="4">Fork-head domain-containing protein</fullName>
    </recommendedName>
</protein>
<feature type="region of interest" description="Disordered" evidence="1">
    <location>
        <begin position="99"/>
        <end position="256"/>
    </location>
</feature>
<name>A0A835YG02_9CHLO</name>
<dbReference type="InterPro" id="IPR036388">
    <property type="entry name" value="WH-like_DNA-bd_sf"/>
</dbReference>
<comment type="caution">
    <text evidence="2">The sequence shown here is derived from an EMBL/GenBank/DDBJ whole genome shotgun (WGS) entry which is preliminary data.</text>
</comment>
<evidence type="ECO:0000256" key="1">
    <source>
        <dbReference type="SAM" id="MobiDB-lite"/>
    </source>
</evidence>
<feature type="compositionally biased region" description="Basic and acidic residues" evidence="1">
    <location>
        <begin position="472"/>
        <end position="482"/>
    </location>
</feature>
<feature type="region of interest" description="Disordered" evidence="1">
    <location>
        <begin position="458"/>
        <end position="492"/>
    </location>
</feature>
<evidence type="ECO:0000313" key="2">
    <source>
        <dbReference type="EMBL" id="KAG2496909.1"/>
    </source>
</evidence>
<keyword evidence="3" id="KW-1185">Reference proteome</keyword>
<feature type="region of interest" description="Disordered" evidence="1">
    <location>
        <begin position="743"/>
        <end position="769"/>
    </location>
</feature>
<feature type="compositionally biased region" description="Acidic residues" evidence="1">
    <location>
        <begin position="210"/>
        <end position="234"/>
    </location>
</feature>
<feature type="compositionally biased region" description="Pro residues" evidence="1">
    <location>
        <begin position="601"/>
        <end position="611"/>
    </location>
</feature>
<feature type="compositionally biased region" description="Low complexity" evidence="1">
    <location>
        <begin position="151"/>
        <end position="162"/>
    </location>
</feature>
<evidence type="ECO:0000313" key="3">
    <source>
        <dbReference type="Proteomes" id="UP000612055"/>
    </source>
</evidence>
<feature type="compositionally biased region" description="Low complexity" evidence="1">
    <location>
        <begin position="645"/>
        <end position="658"/>
    </location>
</feature>
<feature type="compositionally biased region" description="Acidic residues" evidence="1">
    <location>
        <begin position="172"/>
        <end position="190"/>
    </location>
</feature>
<dbReference type="Gene3D" id="1.10.10.10">
    <property type="entry name" value="Winged helix-like DNA-binding domain superfamily/Winged helix DNA-binding domain"/>
    <property type="match status" value="1"/>
</dbReference>
<sequence>MAYHGPEEGSIYATFHDVVHAAILCSATGTASLKEIYAACVRFGRVKDRKTGGWRLVTARRNWKSHIRHTLYTTEKFLRCPNDAESWMLSPAFSQTLPSTTRQYDSHLGPVEEDPAPCRSGGRAGQMKARAANGRPRSTGGAAGAGKGAKHPAGGWAAAAGRRGARTSSPDGADDDDDDDYYGSDGDDVYDTGVHANGVSHRRRTAGGGYEDEDDEDEGEEGPFEEEDEEEEDDAGGRARARRAGSGGRRGPQRAAAASADAAGAYCTGTRCQRTQALLGVTAAAAAAAESDPGEEEGYGAPEPEARCEGPEEAEPERVAEREAPPALPHRSRWADEDEGELDMEQHASQVAVQAAQAVMTNPLAARVFVRMFRRHQELRLPLPVALCELAAATSAAAGAAAPLLPPLRHERRREAPLGSEPHARWGAVGRRSGTGVRALRLTAAASAAAVMAAAAAAPAPTVGERASSHGVDARVKEEAKPARKPLGPARPLASVDRVCPLLRAAAAVAAAEAVSSETQERPASRHAATGACARRSTRGGAPEPAEADVEAERHTQQHSASAHGETPAEVGGEEQEGDASGTAAPSSGPETGEECAQRRPSPPAVAPPPWARVLQPPPVLPPGIPLAGALASLPGWSGEVAPPAALPPATAAGARRPASPPQPPACHPPSPEFLLAAQAVAAMHASAVAAAAAAAAAPGGLAPAHVLPSMPMHVPGSMPMCAMPMGLAMPMHVPLPMLGLGKRKAADSNDSSSSFGLDHADVTDGEQGQTKRVCQLEIARLSIPCSAMPAAAAASSVGGVSC</sequence>
<proteinExistence type="predicted"/>
<gene>
    <name evidence="2" type="ORF">HYH03_004915</name>
</gene>
<feature type="compositionally biased region" description="Pro residues" evidence="1">
    <location>
        <begin position="659"/>
        <end position="671"/>
    </location>
</feature>
<reference evidence="2" key="1">
    <citation type="journal article" date="2020" name="bioRxiv">
        <title>Comparative genomics of Chlamydomonas.</title>
        <authorList>
            <person name="Craig R.J."/>
            <person name="Hasan A.R."/>
            <person name="Ness R.W."/>
            <person name="Keightley P.D."/>
        </authorList>
    </citation>
    <scope>NUCLEOTIDE SEQUENCE</scope>
    <source>
        <strain evidence="2">CCAP 11/70</strain>
    </source>
</reference>
<dbReference type="OrthoDB" id="551623at2759"/>
<evidence type="ECO:0008006" key="4">
    <source>
        <dbReference type="Google" id="ProtNLM"/>
    </source>
</evidence>
<organism evidence="2 3">
    <name type="scientific">Edaphochlamys debaryana</name>
    <dbReference type="NCBI Taxonomy" id="47281"/>
    <lineage>
        <taxon>Eukaryota</taxon>
        <taxon>Viridiplantae</taxon>
        <taxon>Chlorophyta</taxon>
        <taxon>core chlorophytes</taxon>
        <taxon>Chlorophyceae</taxon>
        <taxon>CS clade</taxon>
        <taxon>Chlamydomonadales</taxon>
        <taxon>Chlamydomonadales incertae sedis</taxon>
        <taxon>Edaphochlamys</taxon>
    </lineage>
</organism>
<dbReference type="AlphaFoldDB" id="A0A835YG02"/>
<dbReference type="EMBL" id="JAEHOE010000016">
    <property type="protein sequence ID" value="KAG2496909.1"/>
    <property type="molecule type" value="Genomic_DNA"/>
</dbReference>
<feature type="region of interest" description="Disordered" evidence="1">
    <location>
        <begin position="645"/>
        <end position="671"/>
    </location>
</feature>
<feature type="compositionally biased region" description="Basic and acidic residues" evidence="1">
    <location>
        <begin position="304"/>
        <end position="324"/>
    </location>
</feature>
<accession>A0A835YG02</accession>
<feature type="region of interest" description="Disordered" evidence="1">
    <location>
        <begin position="515"/>
        <end position="611"/>
    </location>
</feature>